<evidence type="ECO:0008006" key="3">
    <source>
        <dbReference type="Google" id="ProtNLM"/>
    </source>
</evidence>
<sequence>TPTLRNRTFTSITLQWEPVNTTNGTSVYLIAVELEGDFYKFSYFINTVLLVPRITISTSSLCRKVRAGFPRQSFNGIHYKYHVAVLTENSSISIGTKTTDNLIPLVPESASNVTINSIVYVANPPDGQSGKLKLTAAWKQPQELIENNYELLYESGTDEKESLASDNEEDIALSIVFMTDDEAEED</sequence>
<evidence type="ECO:0000313" key="2">
    <source>
        <dbReference type="Proteomes" id="UP001159427"/>
    </source>
</evidence>
<reference evidence="1 2" key="1">
    <citation type="submission" date="2022-05" db="EMBL/GenBank/DDBJ databases">
        <authorList>
            <consortium name="Genoscope - CEA"/>
            <person name="William W."/>
        </authorList>
    </citation>
    <scope>NUCLEOTIDE SEQUENCE [LARGE SCALE GENOMIC DNA]</scope>
</reference>
<name>A0ABN8LFT7_9CNID</name>
<feature type="non-terminal residue" evidence="1">
    <location>
        <position position="1"/>
    </location>
</feature>
<gene>
    <name evidence="1" type="ORF">PEVE_00043659</name>
</gene>
<proteinExistence type="predicted"/>
<organism evidence="1 2">
    <name type="scientific">Porites evermanni</name>
    <dbReference type="NCBI Taxonomy" id="104178"/>
    <lineage>
        <taxon>Eukaryota</taxon>
        <taxon>Metazoa</taxon>
        <taxon>Cnidaria</taxon>
        <taxon>Anthozoa</taxon>
        <taxon>Hexacorallia</taxon>
        <taxon>Scleractinia</taxon>
        <taxon>Fungiina</taxon>
        <taxon>Poritidae</taxon>
        <taxon>Porites</taxon>
    </lineage>
</organism>
<dbReference type="Proteomes" id="UP001159427">
    <property type="component" value="Unassembled WGS sequence"/>
</dbReference>
<accession>A0ABN8LFT7</accession>
<evidence type="ECO:0000313" key="1">
    <source>
        <dbReference type="EMBL" id="CAH3014411.1"/>
    </source>
</evidence>
<keyword evidence="2" id="KW-1185">Reference proteome</keyword>
<dbReference type="EMBL" id="CALNXI010000009">
    <property type="protein sequence ID" value="CAH3014411.1"/>
    <property type="molecule type" value="Genomic_DNA"/>
</dbReference>
<protein>
    <recommendedName>
        <fullName evidence="3">Fibronectin type-III domain-containing protein</fullName>
    </recommendedName>
</protein>
<comment type="caution">
    <text evidence="1">The sequence shown here is derived from an EMBL/GenBank/DDBJ whole genome shotgun (WGS) entry which is preliminary data.</text>
</comment>